<organism evidence="1">
    <name type="scientific">Siphoviridae sp. cteEJ17</name>
    <dbReference type="NCBI Taxonomy" id="2827904"/>
    <lineage>
        <taxon>Viruses</taxon>
        <taxon>Duplodnaviria</taxon>
        <taxon>Heunggongvirae</taxon>
        <taxon>Uroviricota</taxon>
        <taxon>Caudoviricetes</taxon>
    </lineage>
</organism>
<evidence type="ECO:0000313" key="1">
    <source>
        <dbReference type="EMBL" id="DAF56861.1"/>
    </source>
</evidence>
<reference evidence="1" key="1">
    <citation type="journal article" date="2021" name="Proc. Natl. Acad. Sci. U.S.A.">
        <title>A Catalog of Tens of Thousands of Viruses from Human Metagenomes Reveals Hidden Associations with Chronic Diseases.</title>
        <authorList>
            <person name="Tisza M.J."/>
            <person name="Buck C.B."/>
        </authorList>
    </citation>
    <scope>NUCLEOTIDE SEQUENCE</scope>
    <source>
        <strain evidence="1">CteEJ17</strain>
    </source>
</reference>
<name>A0A8S5T0K1_9CAUD</name>
<protein>
    <submittedName>
        <fullName evidence="1">Tail tube protein</fullName>
    </submittedName>
</protein>
<sequence>MALIGLRYIVTAPLKEKTTYGTGFVLGKAIKADLNVTTANAELHADDVLAESDNSFVSGTLSVGVDDIAEEHKNIILGHEENDGETTANVDDAAIEVGLGFYGVKMKNGKRKYRAIWLRKGKFAEPSESFKTKEGSTTFTTPELTYTFGADDDGNWKNEKTFDTPEEAVRYLNAKANIR</sequence>
<dbReference type="EMBL" id="BK032723">
    <property type="protein sequence ID" value="DAF56861.1"/>
    <property type="molecule type" value="Genomic_DNA"/>
</dbReference>
<dbReference type="NCBIfam" id="TIGR01603">
    <property type="entry name" value="maj_tail_phi13"/>
    <property type="match status" value="1"/>
</dbReference>
<proteinExistence type="predicted"/>
<accession>A0A8S5T0K1</accession>
<dbReference type="InterPro" id="IPR006490">
    <property type="entry name" value="Maj_tail_phi13"/>
</dbReference>